<organism evidence="1 2">
    <name type="scientific">Halomonas salipaludis</name>
    <dbReference type="NCBI Taxonomy" id="2032625"/>
    <lineage>
        <taxon>Bacteria</taxon>
        <taxon>Pseudomonadati</taxon>
        <taxon>Pseudomonadota</taxon>
        <taxon>Gammaproteobacteria</taxon>
        <taxon>Oceanospirillales</taxon>
        <taxon>Halomonadaceae</taxon>
        <taxon>Halomonas</taxon>
    </lineage>
</organism>
<evidence type="ECO:0000313" key="2">
    <source>
        <dbReference type="Proteomes" id="UP000217771"/>
    </source>
</evidence>
<gene>
    <name evidence="1" type="ORF">CK498_00665</name>
</gene>
<dbReference type="AlphaFoldDB" id="A0A2A2F2Q7"/>
<accession>A0A2A2F2Q7</accession>
<reference evidence="1 2" key="1">
    <citation type="submission" date="2017-08" db="EMBL/GenBank/DDBJ databases">
        <title>Halomonas alkalisoli sp. nov., isolated from saline alkaline soil.</title>
        <authorList>
            <person name="Wang D."/>
            <person name="Zhang G."/>
        </authorList>
    </citation>
    <scope>NUCLEOTIDE SEQUENCE [LARGE SCALE GENOMIC DNA]</scope>
    <source>
        <strain evidence="1 2">WRN001</strain>
    </source>
</reference>
<dbReference type="EMBL" id="NSKB01000001">
    <property type="protein sequence ID" value="PAU78929.1"/>
    <property type="molecule type" value="Genomic_DNA"/>
</dbReference>
<comment type="caution">
    <text evidence="1">The sequence shown here is derived from an EMBL/GenBank/DDBJ whole genome shotgun (WGS) entry which is preliminary data.</text>
</comment>
<evidence type="ECO:0000313" key="1">
    <source>
        <dbReference type="EMBL" id="PAU78929.1"/>
    </source>
</evidence>
<sequence length="69" mass="7546">MIPIHTGTAVESVTDEEFEKLRSTVLQLIELQQQNHIEVVAAVTAQVQPTLARLEIQSALAERAGATLH</sequence>
<dbReference type="RefSeq" id="WP_095618943.1">
    <property type="nucleotide sequence ID" value="NZ_NSKB01000001.1"/>
</dbReference>
<protein>
    <submittedName>
        <fullName evidence="1">Uncharacterized protein</fullName>
    </submittedName>
</protein>
<name>A0A2A2F2Q7_9GAMM</name>
<keyword evidence="2" id="KW-1185">Reference proteome</keyword>
<dbReference type="Proteomes" id="UP000217771">
    <property type="component" value="Unassembled WGS sequence"/>
</dbReference>
<proteinExistence type="predicted"/>